<dbReference type="GO" id="GO:0003677">
    <property type="term" value="F:DNA binding"/>
    <property type="evidence" value="ECO:0007669"/>
    <property type="project" value="UniProtKB-KW"/>
</dbReference>
<dbReference type="SUPFAM" id="SSF46894">
    <property type="entry name" value="C-terminal effector domain of the bipartite response regulators"/>
    <property type="match status" value="1"/>
</dbReference>
<evidence type="ECO:0000256" key="3">
    <source>
        <dbReference type="ARBA" id="ARBA00023163"/>
    </source>
</evidence>
<dbReference type="CDD" id="cd06170">
    <property type="entry name" value="LuxR_C_like"/>
    <property type="match status" value="1"/>
</dbReference>
<gene>
    <name evidence="5" type="ORF">DSM112329_01116</name>
</gene>
<dbReference type="SUPFAM" id="SSF55781">
    <property type="entry name" value="GAF domain-like"/>
    <property type="match status" value="1"/>
</dbReference>
<accession>A0AAU7ASD5</accession>
<reference evidence="5" key="1">
    <citation type="submission" date="2022-12" db="EMBL/GenBank/DDBJ databases">
        <title>Paraconexibacter alkalitolerans sp. nov. and Baekduia alba sp. nov., isolated from soil and emended description of the genera Paraconexibacter (Chun et al., 2020) and Baekduia (An et al., 2020).</title>
        <authorList>
            <person name="Vieira S."/>
            <person name="Huber K.J."/>
            <person name="Geppert A."/>
            <person name="Wolf J."/>
            <person name="Neumann-Schaal M."/>
            <person name="Muesken M."/>
            <person name="Overmann J."/>
        </authorList>
    </citation>
    <scope>NUCLEOTIDE SEQUENCE</scope>
    <source>
        <strain evidence="5">AEG42_29</strain>
    </source>
</reference>
<dbReference type="Gene3D" id="3.30.450.40">
    <property type="match status" value="1"/>
</dbReference>
<dbReference type="Gene3D" id="1.10.10.10">
    <property type="entry name" value="Winged helix-like DNA-binding domain superfamily/Winged helix DNA-binding domain"/>
    <property type="match status" value="1"/>
</dbReference>
<keyword evidence="3" id="KW-0804">Transcription</keyword>
<evidence type="ECO:0000256" key="1">
    <source>
        <dbReference type="ARBA" id="ARBA00023015"/>
    </source>
</evidence>
<dbReference type="InterPro" id="IPR029016">
    <property type="entry name" value="GAF-like_dom_sf"/>
</dbReference>
<dbReference type="PANTHER" id="PTHR44688:SF16">
    <property type="entry name" value="DNA-BINDING TRANSCRIPTIONAL ACTIVATOR DEVR_DOSR"/>
    <property type="match status" value="1"/>
</dbReference>
<dbReference type="AlphaFoldDB" id="A0AAU7ASD5"/>
<name>A0AAU7ASD5_9ACTN</name>
<dbReference type="PANTHER" id="PTHR44688">
    <property type="entry name" value="DNA-BINDING TRANSCRIPTIONAL ACTIVATOR DEVR_DOSR"/>
    <property type="match status" value="1"/>
</dbReference>
<sequence length="341" mass="37361">MSPSSPADVLRASFDDDAPRSVADSVARLEALVEADAADTATAAAAQRRRFEVPLQVHEALGRLRAEATSPAELVAAAPRLVCEACGFSRSLISRVHGSRWKPDMVWSDPAVVPVDVRASFEGYVDETEIPLEHLLLEAELARRRRPALVSDPLTDERTFKGIIVASETDGYVVAPIAPTGSVIGFLHADRLGQGRSVDARDRENLWMFAEHFGLLFERLVLVGRLEQQRVQMKVALREAGRHIDEACTAEIELAREEPVGLEEERRPPTRGGGAARLTVREVEVVELLAAGRSNGEIARALVVSEATVKSHLERVLRKLGASTRAEAVARYLHLSQDPRR</sequence>
<dbReference type="Pfam" id="PF00196">
    <property type="entry name" value="GerE"/>
    <property type="match status" value="1"/>
</dbReference>
<protein>
    <recommendedName>
        <fullName evidence="4">HTH luxR-type domain-containing protein</fullName>
    </recommendedName>
</protein>
<dbReference type="SMART" id="SM00421">
    <property type="entry name" value="HTH_LUXR"/>
    <property type="match status" value="1"/>
</dbReference>
<keyword evidence="1" id="KW-0805">Transcription regulation</keyword>
<dbReference type="RefSeq" id="WP_354700826.1">
    <property type="nucleotide sequence ID" value="NZ_CP114014.1"/>
</dbReference>
<evidence type="ECO:0000259" key="4">
    <source>
        <dbReference type="PROSITE" id="PS50043"/>
    </source>
</evidence>
<dbReference type="InterPro" id="IPR016032">
    <property type="entry name" value="Sig_transdc_resp-reg_C-effctor"/>
</dbReference>
<dbReference type="SMART" id="SM00065">
    <property type="entry name" value="GAF"/>
    <property type="match status" value="1"/>
</dbReference>
<dbReference type="PROSITE" id="PS50043">
    <property type="entry name" value="HTH_LUXR_2"/>
    <property type="match status" value="1"/>
</dbReference>
<keyword evidence="2" id="KW-0238">DNA-binding</keyword>
<dbReference type="GO" id="GO:0006355">
    <property type="term" value="P:regulation of DNA-templated transcription"/>
    <property type="evidence" value="ECO:0007669"/>
    <property type="project" value="InterPro"/>
</dbReference>
<evidence type="ECO:0000313" key="5">
    <source>
        <dbReference type="EMBL" id="XAY04283.1"/>
    </source>
</evidence>
<dbReference type="EMBL" id="CP114014">
    <property type="protein sequence ID" value="XAY04283.1"/>
    <property type="molecule type" value="Genomic_DNA"/>
</dbReference>
<feature type="domain" description="HTH luxR-type" evidence="4">
    <location>
        <begin position="271"/>
        <end position="336"/>
    </location>
</feature>
<dbReference type="InterPro" id="IPR003018">
    <property type="entry name" value="GAF"/>
</dbReference>
<dbReference type="PRINTS" id="PR00038">
    <property type="entry name" value="HTHLUXR"/>
</dbReference>
<dbReference type="PROSITE" id="PS00622">
    <property type="entry name" value="HTH_LUXR_1"/>
    <property type="match status" value="1"/>
</dbReference>
<dbReference type="KEGG" id="parq:DSM112329_01116"/>
<proteinExistence type="predicted"/>
<evidence type="ECO:0000256" key="2">
    <source>
        <dbReference type="ARBA" id="ARBA00023125"/>
    </source>
</evidence>
<organism evidence="5">
    <name type="scientific">Paraconexibacter sp. AEG42_29</name>
    <dbReference type="NCBI Taxonomy" id="2997339"/>
    <lineage>
        <taxon>Bacteria</taxon>
        <taxon>Bacillati</taxon>
        <taxon>Actinomycetota</taxon>
        <taxon>Thermoleophilia</taxon>
        <taxon>Solirubrobacterales</taxon>
        <taxon>Paraconexibacteraceae</taxon>
        <taxon>Paraconexibacter</taxon>
    </lineage>
</organism>
<dbReference type="InterPro" id="IPR000792">
    <property type="entry name" value="Tscrpt_reg_LuxR_C"/>
</dbReference>
<dbReference type="InterPro" id="IPR036388">
    <property type="entry name" value="WH-like_DNA-bd_sf"/>
</dbReference>